<dbReference type="Proteomes" id="UP000054324">
    <property type="component" value="Unassembled WGS sequence"/>
</dbReference>
<sequence length="71" mass="7900">MEFAANSSGYLHVYVETLEYAYIDCAHPNTSAARTPILVSKRIYRTLRLSSDPHDHWSPVAVVGAEVALTH</sequence>
<reference evidence="1 2" key="1">
    <citation type="submission" date="2013-11" db="EMBL/GenBank/DDBJ databases">
        <title>Opisthorchis viverrini - life in the bile duct.</title>
        <authorList>
            <person name="Young N.D."/>
            <person name="Nagarajan N."/>
            <person name="Lin S.J."/>
            <person name="Korhonen P.K."/>
            <person name="Jex A.R."/>
            <person name="Hall R.S."/>
            <person name="Safavi-Hemami H."/>
            <person name="Kaewkong W."/>
            <person name="Bertrand D."/>
            <person name="Gao S."/>
            <person name="Seet Q."/>
            <person name="Wongkham S."/>
            <person name="Teh B.T."/>
            <person name="Wongkham C."/>
            <person name="Intapan P.M."/>
            <person name="Maleewong W."/>
            <person name="Yang X."/>
            <person name="Hu M."/>
            <person name="Wang Z."/>
            <person name="Hofmann A."/>
            <person name="Sternberg P.W."/>
            <person name="Tan P."/>
            <person name="Wang J."/>
            <person name="Gasser R.B."/>
        </authorList>
    </citation>
    <scope>NUCLEOTIDE SEQUENCE [LARGE SCALE GENOMIC DNA]</scope>
</reference>
<dbReference type="RefSeq" id="XP_009178226.1">
    <property type="nucleotide sequence ID" value="XM_009179962.1"/>
</dbReference>
<accession>A0A074YXX1</accession>
<dbReference type="AlphaFoldDB" id="A0A074YXX1"/>
<gene>
    <name evidence="1" type="ORF">T265_12392</name>
</gene>
<dbReference type="EMBL" id="KL616845">
    <property type="protein sequence ID" value="KER18027.1"/>
    <property type="molecule type" value="Genomic_DNA"/>
</dbReference>
<proteinExistence type="predicted"/>
<dbReference type="GeneID" id="20326560"/>
<protein>
    <submittedName>
        <fullName evidence="1">Uncharacterized protein</fullName>
    </submittedName>
</protein>
<dbReference type="CTD" id="20326560"/>
<keyword evidence="2" id="KW-1185">Reference proteome</keyword>
<evidence type="ECO:0000313" key="2">
    <source>
        <dbReference type="Proteomes" id="UP000054324"/>
    </source>
</evidence>
<evidence type="ECO:0000313" key="1">
    <source>
        <dbReference type="EMBL" id="KER18027.1"/>
    </source>
</evidence>
<dbReference type="KEGG" id="ovi:T265_12392"/>
<name>A0A074YXX1_OPIVI</name>
<organism evidence="1 2">
    <name type="scientific">Opisthorchis viverrini</name>
    <name type="common">Southeast Asian liver fluke</name>
    <dbReference type="NCBI Taxonomy" id="6198"/>
    <lineage>
        <taxon>Eukaryota</taxon>
        <taxon>Metazoa</taxon>
        <taxon>Spiralia</taxon>
        <taxon>Lophotrochozoa</taxon>
        <taxon>Platyhelminthes</taxon>
        <taxon>Trematoda</taxon>
        <taxon>Digenea</taxon>
        <taxon>Opisthorchiida</taxon>
        <taxon>Opisthorchiata</taxon>
        <taxon>Opisthorchiidae</taxon>
        <taxon>Opisthorchis</taxon>
    </lineage>
</organism>